<dbReference type="AlphaFoldDB" id="A0A1B6FJJ5"/>
<feature type="non-terminal residue" evidence="6">
    <location>
        <position position="1"/>
    </location>
</feature>
<dbReference type="Pfam" id="PF00089">
    <property type="entry name" value="Trypsin"/>
    <property type="match status" value="1"/>
</dbReference>
<evidence type="ECO:0000256" key="3">
    <source>
        <dbReference type="ARBA" id="ARBA00022825"/>
    </source>
</evidence>
<dbReference type="PANTHER" id="PTHR24276">
    <property type="entry name" value="POLYSERASE-RELATED"/>
    <property type="match status" value="1"/>
</dbReference>
<dbReference type="InterPro" id="IPR050430">
    <property type="entry name" value="Peptidase_S1"/>
</dbReference>
<dbReference type="GO" id="GO:0004252">
    <property type="term" value="F:serine-type endopeptidase activity"/>
    <property type="evidence" value="ECO:0007669"/>
    <property type="project" value="InterPro"/>
</dbReference>
<evidence type="ECO:0000259" key="5">
    <source>
        <dbReference type="Pfam" id="PF00089"/>
    </source>
</evidence>
<organism evidence="6">
    <name type="scientific">Cuerna arida</name>
    <dbReference type="NCBI Taxonomy" id="1464854"/>
    <lineage>
        <taxon>Eukaryota</taxon>
        <taxon>Metazoa</taxon>
        <taxon>Ecdysozoa</taxon>
        <taxon>Arthropoda</taxon>
        <taxon>Hexapoda</taxon>
        <taxon>Insecta</taxon>
        <taxon>Pterygota</taxon>
        <taxon>Neoptera</taxon>
        <taxon>Paraneoptera</taxon>
        <taxon>Hemiptera</taxon>
        <taxon>Auchenorrhyncha</taxon>
        <taxon>Membracoidea</taxon>
        <taxon>Cicadellidae</taxon>
        <taxon>Cicadellinae</taxon>
        <taxon>Proconiini</taxon>
        <taxon>Cuerna</taxon>
    </lineage>
</organism>
<gene>
    <name evidence="6" type="ORF">g.14695</name>
</gene>
<evidence type="ECO:0000313" key="6">
    <source>
        <dbReference type="EMBL" id="JAS50344.1"/>
    </source>
</evidence>
<dbReference type="InterPro" id="IPR043504">
    <property type="entry name" value="Peptidase_S1_PA_chymotrypsin"/>
</dbReference>
<dbReference type="InterPro" id="IPR009003">
    <property type="entry name" value="Peptidase_S1_PA"/>
</dbReference>
<sequence length="160" mass="18024">ESIEHKLEYKFENGMDDQASLILWFYSKTSCKGFGMFKLMLCCFAFLHAVNGLEHHKIILGTAPPLDYSHKGIYYGNPTSINKHPYLVSIHSDNSFLCVGTIVSKSWIISLGDCEPKVGMTIRAGSSHSMMGGYVYQVAAVILHPNFLKHTYDYDYACVR</sequence>
<feature type="non-terminal residue" evidence="6">
    <location>
        <position position="160"/>
    </location>
</feature>
<evidence type="ECO:0000256" key="2">
    <source>
        <dbReference type="ARBA" id="ARBA00022801"/>
    </source>
</evidence>
<evidence type="ECO:0000256" key="1">
    <source>
        <dbReference type="ARBA" id="ARBA00022670"/>
    </source>
</evidence>
<dbReference type="GO" id="GO:0006508">
    <property type="term" value="P:proteolysis"/>
    <property type="evidence" value="ECO:0007669"/>
    <property type="project" value="UniProtKB-KW"/>
</dbReference>
<dbReference type="Gene3D" id="2.40.10.10">
    <property type="entry name" value="Trypsin-like serine proteases"/>
    <property type="match status" value="1"/>
</dbReference>
<name>A0A1B6FJJ5_9HEMI</name>
<dbReference type="EMBL" id="GECZ01019425">
    <property type="protein sequence ID" value="JAS50344.1"/>
    <property type="molecule type" value="Transcribed_RNA"/>
</dbReference>
<dbReference type="PANTHER" id="PTHR24276:SF98">
    <property type="entry name" value="FI18310P1-RELATED"/>
    <property type="match status" value="1"/>
</dbReference>
<keyword evidence="4" id="KW-1015">Disulfide bond</keyword>
<keyword evidence="1" id="KW-0645">Protease</keyword>
<accession>A0A1B6FJJ5</accession>
<feature type="domain" description="Peptidase S1" evidence="5">
    <location>
        <begin position="75"/>
        <end position="160"/>
    </location>
</feature>
<proteinExistence type="predicted"/>
<dbReference type="SUPFAM" id="SSF50494">
    <property type="entry name" value="Trypsin-like serine proteases"/>
    <property type="match status" value="1"/>
</dbReference>
<protein>
    <recommendedName>
        <fullName evidence="5">Peptidase S1 domain-containing protein</fullName>
    </recommendedName>
</protein>
<keyword evidence="2" id="KW-0378">Hydrolase</keyword>
<keyword evidence="3" id="KW-0720">Serine protease</keyword>
<dbReference type="InterPro" id="IPR001254">
    <property type="entry name" value="Trypsin_dom"/>
</dbReference>
<reference evidence="6" key="1">
    <citation type="submission" date="2015-11" db="EMBL/GenBank/DDBJ databases">
        <title>De novo transcriptome assembly of four potential Pierce s Disease insect vectors from Arizona vineyards.</title>
        <authorList>
            <person name="Tassone E.E."/>
        </authorList>
    </citation>
    <scope>NUCLEOTIDE SEQUENCE</scope>
</reference>
<evidence type="ECO:0000256" key="4">
    <source>
        <dbReference type="ARBA" id="ARBA00023157"/>
    </source>
</evidence>